<dbReference type="PANTHER" id="PTHR34590:SF5">
    <property type="entry name" value="OS04G0586500 PROTEIN"/>
    <property type="match status" value="1"/>
</dbReference>
<keyword evidence="3" id="KW-0808">Transferase</keyword>
<dbReference type="InterPro" id="IPR045272">
    <property type="entry name" value="ANXUR1/2-like"/>
</dbReference>
<comment type="subcellular location">
    <subcellularLocation>
        <location evidence="1">Membrane</location>
        <topology evidence="1">Single-pass type I membrane protein</topology>
    </subcellularLocation>
</comment>
<dbReference type="EMBL" id="BQKI01000079">
    <property type="protein sequence ID" value="GJN26604.1"/>
    <property type="molecule type" value="Genomic_DNA"/>
</dbReference>
<dbReference type="FunFam" id="2.60.120.430:FF:000007">
    <property type="entry name" value="FERONIA receptor-like kinase"/>
    <property type="match status" value="1"/>
</dbReference>
<reference evidence="15" key="2">
    <citation type="submission" date="2021-12" db="EMBL/GenBank/DDBJ databases">
        <title>Resequencing data analysis of finger millet.</title>
        <authorList>
            <person name="Hatakeyama M."/>
            <person name="Aluri S."/>
            <person name="Balachadran M.T."/>
            <person name="Sivarajan S.R."/>
            <person name="Poveda L."/>
            <person name="Shimizu-Inatsugi R."/>
            <person name="Schlapbach R."/>
            <person name="Sreeman S.M."/>
            <person name="Shimizu K.K."/>
        </authorList>
    </citation>
    <scope>NUCLEOTIDE SEQUENCE</scope>
</reference>
<evidence type="ECO:0000256" key="12">
    <source>
        <dbReference type="SAM" id="MobiDB-lite"/>
    </source>
</evidence>
<evidence type="ECO:0000256" key="13">
    <source>
        <dbReference type="SAM" id="SignalP"/>
    </source>
</evidence>
<keyword evidence="7" id="KW-0418">Kinase</keyword>
<evidence type="ECO:0000259" key="14">
    <source>
        <dbReference type="Pfam" id="PF12819"/>
    </source>
</evidence>
<dbReference type="GO" id="GO:0005524">
    <property type="term" value="F:ATP binding"/>
    <property type="evidence" value="ECO:0007669"/>
    <property type="project" value="UniProtKB-KW"/>
</dbReference>
<protein>
    <recommendedName>
        <fullName evidence="14">Malectin-like domain-containing protein</fullName>
    </recommendedName>
</protein>
<dbReference type="FunFam" id="2.60.120.430:FF:000003">
    <property type="entry name" value="FERONIA receptor-like kinase"/>
    <property type="match status" value="1"/>
</dbReference>
<keyword evidence="10" id="KW-0472">Membrane</keyword>
<sequence length="375" mass="39918">MASATLLRRLLLLILVATSVAAAASVDVTSAVAGQIRVNCGASVSATDSDGREWAGDAASSGVAADASYEDPSLHSAVPYMTARVFNSTYTYSFPVAAGRVFLRLFFYPSDYGDRTAADALFGVAAGGVTLLRDFNASQTAIALDLACIVREFSLNVSANSAVHVTFTPSSQHHYAFVNGIEIVPAPSDLFDTNKPVPTVGRPDPTPLRADTAFQTMYRLNVGGAAVLPSDDSAHLYRTWAGDSPYILGAGFGVSYGKDPNVTIQYGPSTAPRYAAPESVYGTARSMGPTGQVNLNYNLTWVLPYIDAGFYYLVRLHLCEIQYPITRPNQRVFDVFVNNRTAEKAVDVVAMGGGIGRRRSPTTSSSRSPPGRPTS</sequence>
<name>A0AAV5ETG7_ELECO</name>
<organism evidence="15 16">
    <name type="scientific">Eleusine coracana subsp. coracana</name>
    <dbReference type="NCBI Taxonomy" id="191504"/>
    <lineage>
        <taxon>Eukaryota</taxon>
        <taxon>Viridiplantae</taxon>
        <taxon>Streptophyta</taxon>
        <taxon>Embryophyta</taxon>
        <taxon>Tracheophyta</taxon>
        <taxon>Spermatophyta</taxon>
        <taxon>Magnoliopsida</taxon>
        <taxon>Liliopsida</taxon>
        <taxon>Poales</taxon>
        <taxon>Poaceae</taxon>
        <taxon>PACMAD clade</taxon>
        <taxon>Chloridoideae</taxon>
        <taxon>Cynodonteae</taxon>
        <taxon>Eleusininae</taxon>
        <taxon>Eleusine</taxon>
    </lineage>
</organism>
<keyword evidence="2" id="KW-0723">Serine/threonine-protein kinase</keyword>
<feature type="domain" description="Malectin-like" evidence="14">
    <location>
        <begin position="38"/>
        <end position="351"/>
    </location>
</feature>
<keyword evidence="11" id="KW-0325">Glycoprotein</keyword>
<evidence type="ECO:0000256" key="6">
    <source>
        <dbReference type="ARBA" id="ARBA00022741"/>
    </source>
</evidence>
<dbReference type="GO" id="GO:0004714">
    <property type="term" value="F:transmembrane receptor protein tyrosine kinase activity"/>
    <property type="evidence" value="ECO:0007669"/>
    <property type="project" value="InterPro"/>
</dbReference>
<keyword evidence="6" id="KW-0547">Nucleotide-binding</keyword>
<evidence type="ECO:0000256" key="4">
    <source>
        <dbReference type="ARBA" id="ARBA00022692"/>
    </source>
</evidence>
<keyword evidence="9" id="KW-1133">Transmembrane helix</keyword>
<keyword evidence="5 13" id="KW-0732">Signal</keyword>
<keyword evidence="16" id="KW-1185">Reference proteome</keyword>
<evidence type="ECO:0000256" key="1">
    <source>
        <dbReference type="ARBA" id="ARBA00004479"/>
    </source>
</evidence>
<dbReference type="Proteomes" id="UP001054889">
    <property type="component" value="Unassembled WGS sequence"/>
</dbReference>
<evidence type="ECO:0000256" key="11">
    <source>
        <dbReference type="ARBA" id="ARBA00023180"/>
    </source>
</evidence>
<evidence type="ECO:0000256" key="8">
    <source>
        <dbReference type="ARBA" id="ARBA00022840"/>
    </source>
</evidence>
<dbReference type="PANTHER" id="PTHR34590">
    <property type="entry name" value="OS03G0124300 PROTEIN-RELATED"/>
    <property type="match status" value="1"/>
</dbReference>
<reference evidence="15" key="1">
    <citation type="journal article" date="2018" name="DNA Res.">
        <title>Multiple hybrid de novo genome assembly of finger millet, an orphan allotetraploid crop.</title>
        <authorList>
            <person name="Hatakeyama M."/>
            <person name="Aluri S."/>
            <person name="Balachadran M.T."/>
            <person name="Sivarajan S.R."/>
            <person name="Patrignani A."/>
            <person name="Gruter S."/>
            <person name="Poveda L."/>
            <person name="Shimizu-Inatsugi R."/>
            <person name="Baeten J."/>
            <person name="Francoijs K.J."/>
            <person name="Nataraja K.N."/>
            <person name="Reddy Y.A.N."/>
            <person name="Phadnis S."/>
            <person name="Ravikumar R.L."/>
            <person name="Schlapbach R."/>
            <person name="Sreeman S.M."/>
            <person name="Shimizu K.K."/>
        </authorList>
    </citation>
    <scope>NUCLEOTIDE SEQUENCE</scope>
</reference>
<feature type="chain" id="PRO_5043562704" description="Malectin-like domain-containing protein" evidence="13">
    <location>
        <begin position="24"/>
        <end position="375"/>
    </location>
</feature>
<dbReference type="InterPro" id="IPR024788">
    <property type="entry name" value="Malectin-like_Carb-bd_dom"/>
</dbReference>
<accession>A0AAV5ETG7</accession>
<comment type="caution">
    <text evidence="15">The sequence shown here is derived from an EMBL/GenBank/DDBJ whole genome shotgun (WGS) entry which is preliminary data.</text>
</comment>
<dbReference type="GO" id="GO:0016020">
    <property type="term" value="C:membrane"/>
    <property type="evidence" value="ECO:0007669"/>
    <property type="project" value="UniProtKB-SubCell"/>
</dbReference>
<evidence type="ECO:0000256" key="5">
    <source>
        <dbReference type="ARBA" id="ARBA00022729"/>
    </source>
</evidence>
<evidence type="ECO:0000256" key="2">
    <source>
        <dbReference type="ARBA" id="ARBA00022527"/>
    </source>
</evidence>
<dbReference type="Gene3D" id="2.60.120.430">
    <property type="entry name" value="Galactose-binding lectin"/>
    <property type="match status" value="2"/>
</dbReference>
<evidence type="ECO:0000256" key="7">
    <source>
        <dbReference type="ARBA" id="ARBA00022777"/>
    </source>
</evidence>
<feature type="signal peptide" evidence="13">
    <location>
        <begin position="1"/>
        <end position="23"/>
    </location>
</feature>
<evidence type="ECO:0000256" key="9">
    <source>
        <dbReference type="ARBA" id="ARBA00022989"/>
    </source>
</evidence>
<evidence type="ECO:0000313" key="15">
    <source>
        <dbReference type="EMBL" id="GJN26604.1"/>
    </source>
</evidence>
<evidence type="ECO:0000313" key="16">
    <source>
        <dbReference type="Proteomes" id="UP001054889"/>
    </source>
</evidence>
<proteinExistence type="predicted"/>
<feature type="region of interest" description="Disordered" evidence="12">
    <location>
        <begin position="353"/>
        <end position="375"/>
    </location>
</feature>
<dbReference type="GO" id="GO:0004674">
    <property type="term" value="F:protein serine/threonine kinase activity"/>
    <property type="evidence" value="ECO:0007669"/>
    <property type="project" value="UniProtKB-KW"/>
</dbReference>
<dbReference type="AlphaFoldDB" id="A0AAV5ETG7"/>
<evidence type="ECO:0000256" key="10">
    <source>
        <dbReference type="ARBA" id="ARBA00023136"/>
    </source>
</evidence>
<keyword evidence="8" id="KW-0067">ATP-binding</keyword>
<dbReference type="Pfam" id="PF12819">
    <property type="entry name" value="Malectin_like"/>
    <property type="match status" value="1"/>
</dbReference>
<evidence type="ECO:0000256" key="3">
    <source>
        <dbReference type="ARBA" id="ARBA00022679"/>
    </source>
</evidence>
<gene>
    <name evidence="15" type="primary">gb14548</name>
    <name evidence="15" type="ORF">PR202_gb14548</name>
</gene>
<keyword evidence="4" id="KW-0812">Transmembrane</keyword>